<reference evidence="2 3" key="1">
    <citation type="submission" date="2014-06" db="EMBL/GenBank/DDBJ databases">
        <authorList>
            <person name="Ju J."/>
            <person name="Zhang J."/>
        </authorList>
    </citation>
    <scope>NUCLEOTIDE SEQUENCE [LARGE SCALE GENOMIC DNA]</scope>
    <source>
        <strain evidence="2">DmW_045</strain>
    </source>
</reference>
<organism evidence="2 3">
    <name type="scientific">Acetobacter orientalis</name>
    <dbReference type="NCBI Taxonomy" id="146474"/>
    <lineage>
        <taxon>Bacteria</taxon>
        <taxon>Pseudomonadati</taxon>
        <taxon>Pseudomonadota</taxon>
        <taxon>Alphaproteobacteria</taxon>
        <taxon>Acetobacterales</taxon>
        <taxon>Acetobacteraceae</taxon>
        <taxon>Acetobacter</taxon>
    </lineage>
</organism>
<evidence type="ECO:0000313" key="2">
    <source>
        <dbReference type="EMBL" id="OUI85176.1"/>
    </source>
</evidence>
<sequence>MSAQATPLVMVPLAQQAAQVLKVPLSGTVMQIALRQRSTGLYAEFWQNDTRCLAGILCQDRTWLIRSKALGIAGDFCFIDTQGTQDPTYTDLGSRYLLLYRAGWPA</sequence>
<accession>A0A252A6G0</accession>
<gene>
    <name evidence="2" type="ORF">HK12_09485</name>
</gene>
<dbReference type="RefSeq" id="WP_086551582.1">
    <property type="nucleotide sequence ID" value="NZ_JOMO01000004.1"/>
</dbReference>
<dbReference type="EMBL" id="JOMO01000004">
    <property type="protein sequence ID" value="OUI85176.1"/>
    <property type="molecule type" value="Genomic_DNA"/>
</dbReference>
<evidence type="ECO:0000259" key="1">
    <source>
        <dbReference type="Pfam" id="PF22479"/>
    </source>
</evidence>
<proteinExistence type="predicted"/>
<protein>
    <recommendedName>
        <fullName evidence="1">Cyanophage baseplate Pam3 plug gp18 domain-containing protein</fullName>
    </recommendedName>
</protein>
<name>A0A252A6G0_9PROT</name>
<dbReference type="AlphaFoldDB" id="A0A252A6G0"/>
<dbReference type="Proteomes" id="UP000194639">
    <property type="component" value="Unassembled WGS sequence"/>
</dbReference>
<comment type="caution">
    <text evidence="2">The sequence shown here is derived from an EMBL/GenBank/DDBJ whole genome shotgun (WGS) entry which is preliminary data.</text>
</comment>
<dbReference type="Pfam" id="PF22479">
    <property type="entry name" value="Pam3_gp18"/>
    <property type="match status" value="1"/>
</dbReference>
<evidence type="ECO:0000313" key="3">
    <source>
        <dbReference type="Proteomes" id="UP000194639"/>
    </source>
</evidence>
<dbReference type="InterPro" id="IPR054252">
    <property type="entry name" value="Pam3_gp18"/>
</dbReference>
<feature type="domain" description="Cyanophage baseplate Pam3 plug gp18" evidence="1">
    <location>
        <begin position="11"/>
        <end position="100"/>
    </location>
</feature>